<gene>
    <name evidence="2" type="ORF">A9B99_09390</name>
</gene>
<dbReference type="InterPro" id="IPR017740">
    <property type="entry name" value="TssA-like"/>
</dbReference>
<dbReference type="NCBIfam" id="TIGR03363">
    <property type="entry name" value="VI_chp_8"/>
    <property type="match status" value="1"/>
</dbReference>
<keyword evidence="3" id="KW-1185">Reference proteome</keyword>
<protein>
    <submittedName>
        <fullName evidence="2">Type VI secretion protein</fullName>
    </submittedName>
</protein>
<dbReference type="Proteomes" id="UP000078225">
    <property type="component" value="Unassembled WGS sequence"/>
</dbReference>
<dbReference type="AlphaFoldDB" id="A0A1B7L2Q3"/>
<dbReference type="Pfam" id="PF06812">
    <property type="entry name" value="ImpA_N"/>
    <property type="match status" value="1"/>
</dbReference>
<sequence length="359" mass="40386">MIMQPEIAALLVPISPEKPGGENLEYEPLFDVIRDARESDPVDVSQGEWALREPKKADWKKVNTLCSEALSLQSKDLQLACWFVESRCQLLGPAGLISGVDFLSEFITRFWFQCWPSLEDDGVVIRRGRLTRLDRDLSQHLFSLPLLSHAQSSLSHWRQVLAFEHKINSHPDARDALIEEEGDLTVETFEKISAHFSSFEISQLADLTAQLTSALAQLDARYVSISQDMEGGVFTKTRSTLKDIEDYLQRMAQRVLPQANAETEALIPVAVVEDNSAMPFVSAESVINPSSVMTRELAVSQMLAIADHFRTNEPSSPVPYLMERAARWAGMTLTEWLEEMLNDTNSINDINNVLGRNHE</sequence>
<evidence type="ECO:0000313" key="3">
    <source>
        <dbReference type="Proteomes" id="UP000078225"/>
    </source>
</evidence>
<dbReference type="InterPro" id="IPR010657">
    <property type="entry name" value="ImpA_N"/>
</dbReference>
<dbReference type="STRING" id="1691903.A9B99_09390"/>
<dbReference type="PANTHER" id="PTHR37951">
    <property type="entry name" value="CYTOPLASMIC PROTEIN-RELATED"/>
    <property type="match status" value="1"/>
</dbReference>
<dbReference type="EMBL" id="LYRP01000022">
    <property type="protein sequence ID" value="OAT76511.1"/>
    <property type="molecule type" value="Genomic_DNA"/>
</dbReference>
<dbReference type="PANTHER" id="PTHR37951:SF1">
    <property type="entry name" value="TYPE VI SECRETION SYSTEM COMPONENT TSSA1"/>
    <property type="match status" value="1"/>
</dbReference>
<accession>A0A1B7L2Q3</accession>
<evidence type="ECO:0000313" key="2">
    <source>
        <dbReference type="EMBL" id="OAT76511.1"/>
    </source>
</evidence>
<reference evidence="3" key="1">
    <citation type="submission" date="2016-05" db="EMBL/GenBank/DDBJ databases">
        <authorList>
            <person name="Behera P."/>
            <person name="Vaishampayan P."/>
            <person name="Singh N."/>
            <person name="Raina V."/>
            <person name="Suar M."/>
            <person name="Pattnaik A."/>
            <person name="Rastogi G."/>
        </authorList>
    </citation>
    <scope>NUCLEOTIDE SEQUENCE [LARGE SCALE GENOMIC DNA]</scope>
    <source>
        <strain evidence="3">MP23</strain>
    </source>
</reference>
<dbReference type="OrthoDB" id="9771118at2"/>
<name>A0A1B7L2Q3_9ENTR</name>
<comment type="caution">
    <text evidence="2">The sequence shown here is derived from an EMBL/GenBank/DDBJ whole genome shotgun (WGS) entry which is preliminary data.</text>
</comment>
<organism evidence="2 3">
    <name type="scientific">Mangrovibacter phragmitis</name>
    <dbReference type="NCBI Taxonomy" id="1691903"/>
    <lineage>
        <taxon>Bacteria</taxon>
        <taxon>Pseudomonadati</taxon>
        <taxon>Pseudomonadota</taxon>
        <taxon>Gammaproteobacteria</taxon>
        <taxon>Enterobacterales</taxon>
        <taxon>Enterobacteriaceae</taxon>
        <taxon>Mangrovibacter</taxon>
    </lineage>
</organism>
<feature type="domain" description="ImpA N-terminal" evidence="1">
    <location>
        <begin position="12"/>
        <end position="134"/>
    </location>
</feature>
<evidence type="ECO:0000259" key="1">
    <source>
        <dbReference type="Pfam" id="PF06812"/>
    </source>
</evidence>
<proteinExistence type="predicted"/>